<reference evidence="1" key="1">
    <citation type="submission" date="2018-06" db="EMBL/GenBank/DDBJ databases">
        <authorList>
            <person name="Zhirakovskaya E."/>
        </authorList>
    </citation>
    <scope>NUCLEOTIDE SEQUENCE</scope>
</reference>
<dbReference type="InterPro" id="IPR025591">
    <property type="entry name" value="RloB"/>
</dbReference>
<dbReference type="AlphaFoldDB" id="A0A3B0XQ28"/>
<protein>
    <recommendedName>
        <fullName evidence="2">RloB domain-containing protein</fullName>
    </recommendedName>
</protein>
<evidence type="ECO:0008006" key="2">
    <source>
        <dbReference type="Google" id="ProtNLM"/>
    </source>
</evidence>
<accession>A0A3B0XQ28</accession>
<name>A0A3B0XQ28_9ZZZZ</name>
<organism evidence="1">
    <name type="scientific">hydrothermal vent metagenome</name>
    <dbReference type="NCBI Taxonomy" id="652676"/>
    <lineage>
        <taxon>unclassified sequences</taxon>
        <taxon>metagenomes</taxon>
        <taxon>ecological metagenomes</taxon>
    </lineage>
</organism>
<gene>
    <name evidence="1" type="ORF">MNBD_GAMMA10-632</name>
</gene>
<dbReference type="Pfam" id="PF13707">
    <property type="entry name" value="RloB"/>
    <property type="match status" value="1"/>
</dbReference>
<evidence type="ECO:0000313" key="1">
    <source>
        <dbReference type="EMBL" id="VAW70318.1"/>
    </source>
</evidence>
<sequence>MAKRKTPEPPQFKRKAALRKPGKEIIVITEGKNTEPEYIKAFARDNKHPLIKCTTIPEKGVPISIVNEAIAEKKRLKRIAQKSRNSFDESYEIWCVFDQDEHPHLKNTLQTARDNSIRCILSAAYYLLHVLSYGLTCITNKMTRTHTAMQCRKN</sequence>
<proteinExistence type="predicted"/>
<dbReference type="EMBL" id="UOFJ01000513">
    <property type="protein sequence ID" value="VAW70318.1"/>
    <property type="molecule type" value="Genomic_DNA"/>
</dbReference>